<dbReference type="InterPro" id="IPR033704">
    <property type="entry name" value="dUTPase_trimeric"/>
</dbReference>
<dbReference type="PANTHER" id="PTHR42680:SF3">
    <property type="entry name" value="DCTP DEAMINASE"/>
    <property type="match status" value="1"/>
</dbReference>
<dbReference type="CDD" id="cd07557">
    <property type="entry name" value="trimeric_dUTPase"/>
    <property type="match status" value="1"/>
</dbReference>
<dbReference type="PANTHER" id="PTHR42680">
    <property type="entry name" value="DCTP DEAMINASE"/>
    <property type="match status" value="1"/>
</dbReference>
<protein>
    <submittedName>
        <fullName evidence="5">dCTP deaminase</fullName>
    </submittedName>
</protein>
<dbReference type="GO" id="GO:0009394">
    <property type="term" value="P:2'-deoxyribonucleotide metabolic process"/>
    <property type="evidence" value="ECO:0007669"/>
    <property type="project" value="InterPro"/>
</dbReference>
<proteinExistence type="predicted"/>
<name>A0A0G0J3C2_9BACT</name>
<evidence type="ECO:0000256" key="1">
    <source>
        <dbReference type="ARBA" id="ARBA00022801"/>
    </source>
</evidence>
<dbReference type="InterPro" id="IPR010550">
    <property type="entry name" value="DCD_N"/>
</dbReference>
<dbReference type="Proteomes" id="UP000034044">
    <property type="component" value="Unassembled WGS sequence"/>
</dbReference>
<accession>A0A0G0J3C2</accession>
<dbReference type="AlphaFoldDB" id="A0A0G0J3C2"/>
<dbReference type="PATRIC" id="fig|1619010.3.peg.271"/>
<dbReference type="Gene3D" id="2.70.40.10">
    <property type="match status" value="2"/>
</dbReference>
<feature type="domain" description="2'-deoxycytidine 5'-triphosphate deaminase N-terminal" evidence="3">
    <location>
        <begin position="3"/>
        <end position="162"/>
    </location>
</feature>
<feature type="domain" description="2'-deoxycytidine 5'-triphosphate deaminase C-terminal" evidence="4">
    <location>
        <begin position="190"/>
        <end position="361"/>
    </location>
</feature>
<evidence type="ECO:0000313" key="6">
    <source>
        <dbReference type="Proteomes" id="UP000034044"/>
    </source>
</evidence>
<dbReference type="GO" id="GO:0008829">
    <property type="term" value="F:dCTP deaminase activity"/>
    <property type="evidence" value="ECO:0007669"/>
    <property type="project" value="InterPro"/>
</dbReference>
<sequence>MILPYQKLIDAVFGKQPFVSANHPILKNQIQPATFDCRLADRVYRMSTSMVPQPDEKVADLIRRYCIYDFEIREGSVLEPNACYFIPMEEQFNLPEEFFAVFSPKSSTGRVDTFVRVLSNGSSHYDVVPRGYKGELYLEIIPLSFLIGIAPSLELTQFRLKSKDSFLTEEELRLAHAKYGVVYLSQGELLASDRVVLRNGGVQFHVDLSEREIVGFQAKNNPTDKIDLFRKDYYEVGDFWVPIQKPKSGELVLTPGHFYLLTTKERVKIPPVYAAEIVVYDVTAGELRTHYAGFFDPGFGGEEGTNIVLEVRARDVPFRIVDGQPICRMVFEKLLEYPEKIYGESIGSSYVGSGPSLSKHFKKGQW</sequence>
<dbReference type="InterPro" id="IPR053811">
    <property type="entry name" value="DCD_C"/>
</dbReference>
<evidence type="ECO:0000259" key="4">
    <source>
        <dbReference type="Pfam" id="PF22569"/>
    </source>
</evidence>
<dbReference type="SUPFAM" id="SSF51283">
    <property type="entry name" value="dUTPase-like"/>
    <property type="match status" value="2"/>
</dbReference>
<dbReference type="Pfam" id="PF22569">
    <property type="entry name" value="DCD_C"/>
    <property type="match status" value="1"/>
</dbReference>
<dbReference type="EMBL" id="LBSR01000007">
    <property type="protein sequence ID" value="KKQ22671.1"/>
    <property type="molecule type" value="Genomic_DNA"/>
</dbReference>
<dbReference type="Pfam" id="PF06559">
    <property type="entry name" value="DCD_N"/>
    <property type="match status" value="1"/>
</dbReference>
<comment type="caution">
    <text evidence="5">The sequence shown here is derived from an EMBL/GenBank/DDBJ whole genome shotgun (WGS) entry which is preliminary data.</text>
</comment>
<keyword evidence="1" id="KW-0378">Hydrolase</keyword>
<keyword evidence="2" id="KW-0546">Nucleotide metabolism</keyword>
<organism evidence="5 6">
    <name type="scientific">Candidatus Wolfebacteria bacterium GW2011_GWC1_37_10</name>
    <dbReference type="NCBI Taxonomy" id="1619010"/>
    <lineage>
        <taxon>Bacteria</taxon>
        <taxon>Candidatus Wolfeibacteriota</taxon>
    </lineage>
</organism>
<gene>
    <name evidence="5" type="ORF">US36_C0007G0004</name>
</gene>
<reference evidence="5 6" key="1">
    <citation type="journal article" date="2015" name="Nature">
        <title>rRNA introns, odd ribosomes, and small enigmatic genomes across a large radiation of phyla.</title>
        <authorList>
            <person name="Brown C.T."/>
            <person name="Hug L.A."/>
            <person name="Thomas B.C."/>
            <person name="Sharon I."/>
            <person name="Castelle C.J."/>
            <person name="Singh A."/>
            <person name="Wilkins M.J."/>
            <person name="Williams K.H."/>
            <person name="Banfield J.F."/>
        </authorList>
    </citation>
    <scope>NUCLEOTIDE SEQUENCE [LARGE SCALE GENOMIC DNA]</scope>
</reference>
<evidence type="ECO:0000259" key="3">
    <source>
        <dbReference type="Pfam" id="PF06559"/>
    </source>
</evidence>
<dbReference type="NCBIfam" id="NF005734">
    <property type="entry name" value="PRK07559.1"/>
    <property type="match status" value="1"/>
</dbReference>
<dbReference type="InterPro" id="IPR036157">
    <property type="entry name" value="dUTPase-like_sf"/>
</dbReference>
<evidence type="ECO:0000256" key="2">
    <source>
        <dbReference type="ARBA" id="ARBA00023080"/>
    </source>
</evidence>
<evidence type="ECO:0000313" key="5">
    <source>
        <dbReference type="EMBL" id="KKQ22671.1"/>
    </source>
</evidence>